<dbReference type="InterPro" id="IPR029062">
    <property type="entry name" value="Class_I_gatase-like"/>
</dbReference>
<dbReference type="Pfam" id="PF01965">
    <property type="entry name" value="DJ-1_PfpI"/>
    <property type="match status" value="1"/>
</dbReference>
<dbReference type="InterPro" id="IPR052158">
    <property type="entry name" value="INH-QAR"/>
</dbReference>
<dbReference type="PANTHER" id="PTHR43130:SF3">
    <property type="entry name" value="HTH-TYPE TRANSCRIPTIONAL REGULATOR RV1931C"/>
    <property type="match status" value="1"/>
</dbReference>
<evidence type="ECO:0000259" key="1">
    <source>
        <dbReference type="Pfam" id="PF01965"/>
    </source>
</evidence>
<reference evidence="3" key="1">
    <citation type="submission" date="2016-10" db="EMBL/GenBank/DDBJ databases">
        <authorList>
            <person name="Varghese N."/>
            <person name="Submissions S."/>
        </authorList>
    </citation>
    <scope>NUCLEOTIDE SEQUENCE [LARGE SCALE GENOMIC DNA]</scope>
    <source>
        <strain evidence="3">CGMCC 1.8711</strain>
    </source>
</reference>
<dbReference type="PANTHER" id="PTHR43130">
    <property type="entry name" value="ARAC-FAMILY TRANSCRIPTIONAL REGULATOR"/>
    <property type="match status" value="1"/>
</dbReference>
<name>A0A1I6HU94_9EURY</name>
<organism evidence="2 3">
    <name type="scientific">Halogeometricum limi</name>
    <dbReference type="NCBI Taxonomy" id="555875"/>
    <lineage>
        <taxon>Archaea</taxon>
        <taxon>Methanobacteriati</taxon>
        <taxon>Methanobacteriota</taxon>
        <taxon>Stenosarchaea group</taxon>
        <taxon>Halobacteria</taxon>
        <taxon>Halobacteriales</taxon>
        <taxon>Haloferacaceae</taxon>
        <taxon>Halogeometricum</taxon>
    </lineage>
</organism>
<dbReference type="OrthoDB" id="8348at2157"/>
<dbReference type="AlphaFoldDB" id="A0A1I6HU94"/>
<keyword evidence="3" id="KW-1185">Reference proteome</keyword>
<dbReference type="EMBL" id="FOYS01000004">
    <property type="protein sequence ID" value="SFR57993.1"/>
    <property type="molecule type" value="Genomic_DNA"/>
</dbReference>
<accession>A0A1I6HU94</accession>
<dbReference type="STRING" id="555875.SAMN04488124_2462"/>
<dbReference type="SUPFAM" id="SSF52317">
    <property type="entry name" value="Class I glutamine amidotransferase-like"/>
    <property type="match status" value="1"/>
</dbReference>
<dbReference type="RefSeq" id="WP_089881299.1">
    <property type="nucleotide sequence ID" value="NZ_FOYS01000004.1"/>
</dbReference>
<dbReference type="Proteomes" id="UP000243250">
    <property type="component" value="Unassembled WGS sequence"/>
</dbReference>
<gene>
    <name evidence="2" type="ORF">SAMN04488124_2462</name>
</gene>
<proteinExistence type="predicted"/>
<dbReference type="CDD" id="cd03139">
    <property type="entry name" value="GATase1_PfpI_2"/>
    <property type="match status" value="1"/>
</dbReference>
<dbReference type="Gene3D" id="3.40.50.880">
    <property type="match status" value="1"/>
</dbReference>
<sequence length="199" mass="20326">MHVDILLYDGFDELDAVGPYEVFQTAGAFGADCDARLVALDDRATVTASHGLRVGVDGVFDSDPSRILLVPGGGWSDASKPGAGMEAEAGDVPDAIAAHADAGGVVAGVCTGGMLLAHAGVLDGRPAVTHASALDDLRAMDVDVRDARFVDDGDVLTAGGVTSGIDLALHLVERECGAEAADRVATEIEYVRVDAPGRN</sequence>
<feature type="domain" description="DJ-1/PfpI" evidence="1">
    <location>
        <begin position="3"/>
        <end position="173"/>
    </location>
</feature>
<evidence type="ECO:0000313" key="2">
    <source>
        <dbReference type="EMBL" id="SFR57993.1"/>
    </source>
</evidence>
<evidence type="ECO:0000313" key="3">
    <source>
        <dbReference type="Proteomes" id="UP000243250"/>
    </source>
</evidence>
<protein>
    <submittedName>
        <fullName evidence="2">DJ-1/PfpI family protein</fullName>
    </submittedName>
</protein>
<dbReference type="InterPro" id="IPR002818">
    <property type="entry name" value="DJ-1/PfpI"/>
</dbReference>